<feature type="domain" description="DUF4401" evidence="2">
    <location>
        <begin position="34"/>
        <end position="345"/>
    </location>
</feature>
<evidence type="ECO:0000313" key="3">
    <source>
        <dbReference type="EMBL" id="NMG75690.1"/>
    </source>
</evidence>
<dbReference type="RefSeq" id="WP_169260842.1">
    <property type="nucleotide sequence ID" value="NZ_WTVQ01000020.1"/>
</dbReference>
<keyword evidence="1" id="KW-0812">Transmembrane</keyword>
<feature type="transmembrane region" description="Helical" evidence="1">
    <location>
        <begin position="125"/>
        <end position="145"/>
    </location>
</feature>
<feature type="transmembrane region" description="Helical" evidence="1">
    <location>
        <begin position="267"/>
        <end position="296"/>
    </location>
</feature>
<dbReference type="Pfam" id="PF14351">
    <property type="entry name" value="DUF4401"/>
    <property type="match status" value="1"/>
</dbReference>
<reference evidence="3 4" key="1">
    <citation type="submission" date="2019-12" db="EMBL/GenBank/DDBJ databases">
        <title>Comparative genomics gives insights into the taxonomy of the Azoarcus-Aromatoleum group and reveals separate origins of nif in the plant-associated Azoarcus and non-plant-associated Aromatoleum sub-groups.</title>
        <authorList>
            <person name="Lafos M."/>
            <person name="Maluk M."/>
            <person name="Batista M."/>
            <person name="Junghare M."/>
            <person name="Carmona M."/>
            <person name="Faoro H."/>
            <person name="Cruz L.M."/>
            <person name="Battistoni F."/>
            <person name="De Souza E."/>
            <person name="Pedrosa F."/>
            <person name="Chen W.-M."/>
            <person name="Poole P.S."/>
            <person name="Dixon R.A."/>
            <person name="James E.K."/>
        </authorList>
    </citation>
    <scope>NUCLEOTIDE SEQUENCE [LARGE SCALE GENOMIC DNA]</scope>
    <source>
        <strain evidence="3 4">22Lin</strain>
    </source>
</reference>
<accession>A0ABX1QCE2</accession>
<dbReference type="InterPro" id="IPR025513">
    <property type="entry name" value="DUF4401"/>
</dbReference>
<protein>
    <submittedName>
        <fullName evidence="3">DUF4401 domain-containing protein</fullName>
    </submittedName>
</protein>
<name>A0ABX1QCE2_9RHOO</name>
<dbReference type="Proteomes" id="UP000648984">
    <property type="component" value="Unassembled WGS sequence"/>
</dbReference>
<feature type="transmembrane region" description="Helical" evidence="1">
    <location>
        <begin position="316"/>
        <end position="341"/>
    </location>
</feature>
<feature type="transmembrane region" description="Helical" evidence="1">
    <location>
        <begin position="157"/>
        <end position="184"/>
    </location>
</feature>
<keyword evidence="1" id="KW-0472">Membrane</keyword>
<gene>
    <name evidence="3" type="ORF">GPA25_13065</name>
</gene>
<comment type="caution">
    <text evidence="3">The sequence shown here is derived from an EMBL/GenBank/DDBJ whole genome shotgun (WGS) entry which is preliminary data.</text>
</comment>
<evidence type="ECO:0000256" key="1">
    <source>
        <dbReference type="SAM" id="Phobius"/>
    </source>
</evidence>
<feature type="transmembrane region" description="Helical" evidence="1">
    <location>
        <begin position="35"/>
        <end position="56"/>
    </location>
</feature>
<keyword evidence="1" id="KW-1133">Transmembrane helix</keyword>
<proteinExistence type="predicted"/>
<evidence type="ECO:0000313" key="4">
    <source>
        <dbReference type="Proteomes" id="UP000648984"/>
    </source>
</evidence>
<evidence type="ECO:0000259" key="2">
    <source>
        <dbReference type="Pfam" id="PF14351"/>
    </source>
</evidence>
<dbReference type="EMBL" id="WTVQ01000020">
    <property type="protein sequence ID" value="NMG75690.1"/>
    <property type="molecule type" value="Genomic_DNA"/>
</dbReference>
<feature type="transmembrane region" description="Helical" evidence="1">
    <location>
        <begin position="68"/>
        <end position="85"/>
    </location>
</feature>
<organism evidence="3 4">
    <name type="scientific">Aromatoleum diolicum</name>
    <dbReference type="NCBI Taxonomy" id="75796"/>
    <lineage>
        <taxon>Bacteria</taxon>
        <taxon>Pseudomonadati</taxon>
        <taxon>Pseudomonadota</taxon>
        <taxon>Betaproteobacteria</taxon>
        <taxon>Rhodocyclales</taxon>
        <taxon>Rhodocyclaceae</taxon>
        <taxon>Aromatoleum</taxon>
    </lineage>
</organism>
<sequence>MSHSPSPVLLERLHGNAIIDDAQHSTLAACTPTPWWLALLLGIAAWIAALMIMSSFFGPLMMFDNGPVTRGIGGMVLLAASAFLFHGRKAFTDQMALAFSLAGQGLVLSSVADRFFELLEGSDDVALAALALSAVMAAIPATVLHRSVCVLIALSSLGYLIGAGSGLAVFGVSLAATATALWLGRSAWAAYPRAPLLKAAAHATTLAALCLAPYGNSPSAIGVVGELLLGSQTSLVLPIYRIGSALVLLCTVAWLCRRAGSLRLTALAAAMLFAVAAHPAPGLIVGTTLLLASFHACHRPWIVMSLVFSGLYLGEFYYSLQSTLLVKSLALTASGALLLALRVALRAQTRKTA</sequence>
<feature type="transmembrane region" description="Helical" evidence="1">
    <location>
        <begin position="235"/>
        <end position="255"/>
    </location>
</feature>
<keyword evidence="4" id="KW-1185">Reference proteome</keyword>